<feature type="compositionally biased region" description="Basic and acidic residues" evidence="1">
    <location>
        <begin position="185"/>
        <end position="199"/>
    </location>
</feature>
<protein>
    <submittedName>
        <fullName evidence="3">Mobilization protein</fullName>
    </submittedName>
</protein>
<dbReference type="AlphaFoldDB" id="A0A7W3WM39"/>
<evidence type="ECO:0000313" key="3">
    <source>
        <dbReference type="EMBL" id="MBB1254690.1"/>
    </source>
</evidence>
<dbReference type="InterPro" id="IPR005094">
    <property type="entry name" value="Endonuclease_MobA/VirD2"/>
</dbReference>
<dbReference type="EMBL" id="JABJWZ010000131">
    <property type="protein sequence ID" value="MBB1254690.1"/>
    <property type="molecule type" value="Genomic_DNA"/>
</dbReference>
<feature type="compositionally biased region" description="Low complexity" evidence="1">
    <location>
        <begin position="557"/>
        <end position="570"/>
    </location>
</feature>
<proteinExistence type="predicted"/>
<feature type="domain" description="MobA/VirD2-like nuclease" evidence="2">
    <location>
        <begin position="70"/>
        <end position="170"/>
    </location>
</feature>
<name>A0A7W3WM39_9ACTN</name>
<evidence type="ECO:0000256" key="1">
    <source>
        <dbReference type="SAM" id="MobiDB-lite"/>
    </source>
</evidence>
<sequence>MIPKIILGRGARATRRLIGYLYGPGTANEHTDPHLVASWNGFAPDPGRSPHRRPKDVEDQLAAQLDQPVKMLGDKAPNTTVWHCPVRAAPEDPILTDAQWADIARRIVAAAGIAPEGDEEACRWVAVRHADDHIHIAATLVRQDGRRPRRDHDVRAVQREARKIETDLGLRRLNPGDGTAAKRPTSKEHFKAKRQGHDTTTREILRMRVRRAVAAASSETEFFALLEATDVNARPKTGPSGDVLGYSVALPGDLNKHGEPVWFSGSTLAGDLSLPKIRQRLADTGPEPVTVRAANPWHQATAAAERIPEHLTHGSDHLAQGQLVALGGALDLVPLTAPAAVRPELERAAALFERATRSRISADLDSARVLRRSVQTILRTPGAAGDGAGLAMLLDASLIAVAFAVQWHRKHQHAQQEAAAARALVHLQTAYAHVAVPVLNDLARRAPGLQTKQRYARHLQEAAPEHAERILQDPAWDALATVLADAESAGHNAATVLNQAVGQRRLDDARSPARALTWRIHRLGQRHAPSPRAQAAMARSTTLRRRTPLHPAPGTPTPAAVRQQPPARRR</sequence>
<comment type="caution">
    <text evidence="3">The sequence shown here is derived from an EMBL/GenBank/DDBJ whole genome shotgun (WGS) entry which is preliminary data.</text>
</comment>
<evidence type="ECO:0000313" key="4">
    <source>
        <dbReference type="Proteomes" id="UP000525686"/>
    </source>
</evidence>
<dbReference type="RefSeq" id="WP_181354649.1">
    <property type="nucleotide sequence ID" value="NZ_JABJWZ010000131.1"/>
</dbReference>
<organism evidence="3 4">
    <name type="scientific">Streptomyces alkaliterrae</name>
    <dbReference type="NCBI Taxonomy" id="2213162"/>
    <lineage>
        <taxon>Bacteria</taxon>
        <taxon>Bacillati</taxon>
        <taxon>Actinomycetota</taxon>
        <taxon>Actinomycetes</taxon>
        <taxon>Kitasatosporales</taxon>
        <taxon>Streptomycetaceae</taxon>
        <taxon>Streptomyces</taxon>
    </lineage>
</organism>
<gene>
    <name evidence="3" type="ORF">H3146_15150</name>
</gene>
<dbReference type="Proteomes" id="UP000525686">
    <property type="component" value="Unassembled WGS sequence"/>
</dbReference>
<evidence type="ECO:0000259" key="2">
    <source>
        <dbReference type="Pfam" id="PF03432"/>
    </source>
</evidence>
<dbReference type="Pfam" id="PF03432">
    <property type="entry name" value="Relaxase"/>
    <property type="match status" value="1"/>
</dbReference>
<reference evidence="4" key="1">
    <citation type="submission" date="2020-05" db="EMBL/GenBank/DDBJ databases">
        <title>Classification of alakaliphilic streptomycetes isolated from an alkaline soil next to Lonar Crater, India and a proposal for the recognition of Streptomyces alkaliterrae sp. nov.</title>
        <authorList>
            <person name="Golinska P."/>
        </authorList>
    </citation>
    <scope>NUCLEOTIDE SEQUENCE [LARGE SCALE GENOMIC DNA]</scope>
    <source>
        <strain evidence="4">OF3</strain>
    </source>
</reference>
<accession>A0A7W3WM39</accession>
<feature type="region of interest" description="Disordered" evidence="1">
    <location>
        <begin position="170"/>
        <end position="199"/>
    </location>
</feature>
<feature type="region of interest" description="Disordered" evidence="1">
    <location>
        <begin position="525"/>
        <end position="570"/>
    </location>
</feature>